<dbReference type="EMBL" id="AYYC01000547">
    <property type="protein sequence ID" value="ETK05266.1"/>
    <property type="molecule type" value="Genomic_DNA"/>
</dbReference>
<gene>
    <name evidence="2" type="ORF">T229_04320</name>
</gene>
<evidence type="ECO:0000313" key="2">
    <source>
        <dbReference type="EMBL" id="ETK05266.1"/>
    </source>
</evidence>
<dbReference type="AlphaFoldDB" id="W2CFK5"/>
<dbReference type="Proteomes" id="UP000018872">
    <property type="component" value="Unassembled WGS sequence"/>
</dbReference>
<organism evidence="2 3">
    <name type="scientific">Tannerella sp. oral taxon BU063 isolate Cell 5</name>
    <dbReference type="NCBI Taxonomy" id="1410950"/>
    <lineage>
        <taxon>Bacteria</taxon>
        <taxon>Pseudomonadati</taxon>
        <taxon>Bacteroidota</taxon>
        <taxon>Bacteroidia</taxon>
        <taxon>Bacteroidales</taxon>
        <taxon>Tannerellaceae</taxon>
        <taxon>Tannerella</taxon>
    </lineage>
</organism>
<accession>W2CFK5</accession>
<evidence type="ECO:0000256" key="1">
    <source>
        <dbReference type="SAM" id="MobiDB-lite"/>
    </source>
</evidence>
<reference evidence="2 3" key="1">
    <citation type="submission" date="2013-11" db="EMBL/GenBank/DDBJ databases">
        <title>Single cell genomics of uncultured Tannerella BU063 (oral taxon 286).</title>
        <authorList>
            <person name="Beall C.J."/>
            <person name="Campbell A.G."/>
            <person name="Griffen A.L."/>
            <person name="Podar M."/>
            <person name="Leys E.J."/>
        </authorList>
    </citation>
    <scope>NUCLEOTIDE SEQUENCE [LARGE SCALE GENOMIC DNA]</scope>
    <source>
        <strain evidence="2">Cell 5</strain>
    </source>
</reference>
<feature type="region of interest" description="Disordered" evidence="1">
    <location>
        <begin position="1"/>
        <end position="26"/>
    </location>
</feature>
<comment type="caution">
    <text evidence="2">The sequence shown here is derived from an EMBL/GenBank/DDBJ whole genome shotgun (WGS) entry which is preliminary data.</text>
</comment>
<name>W2CFK5_9BACT</name>
<sequence length="58" mass="6720">MKACASPGNPHFKGGQGDELHNEKRGKKRVYRVIHAREALQNPILKDCRPLQRPRIRF</sequence>
<proteinExistence type="predicted"/>
<protein>
    <submittedName>
        <fullName evidence="2">Uncharacterized protein</fullName>
    </submittedName>
</protein>
<evidence type="ECO:0000313" key="3">
    <source>
        <dbReference type="Proteomes" id="UP000018872"/>
    </source>
</evidence>